<dbReference type="GeneID" id="5486495"/>
<dbReference type="EMBL" id="CH476632">
    <property type="protein sequence ID" value="EDN92951.1"/>
    <property type="molecule type" value="Genomic_DNA"/>
</dbReference>
<dbReference type="InParanoid" id="A7EU09"/>
<sequence>MYGLLASESGKSQKDNINFNNIRDSIGAYAPPQSARNSNATLPLVDPGTQFLEYAINMWRDIQLFQDNKGTSTSVERGSNVLPLVIGYSGDS</sequence>
<keyword evidence="2" id="KW-1185">Reference proteome</keyword>
<dbReference type="AlphaFoldDB" id="A7EU09"/>
<reference evidence="2" key="1">
    <citation type="journal article" date="2011" name="PLoS Genet.">
        <title>Genomic analysis of the necrotrophic fungal pathogens Sclerotinia sclerotiorum and Botrytis cinerea.</title>
        <authorList>
            <person name="Amselem J."/>
            <person name="Cuomo C.A."/>
            <person name="van Kan J.A."/>
            <person name="Viaud M."/>
            <person name="Benito E.P."/>
            <person name="Couloux A."/>
            <person name="Coutinho P.M."/>
            <person name="de Vries R.P."/>
            <person name="Dyer P.S."/>
            <person name="Fillinger S."/>
            <person name="Fournier E."/>
            <person name="Gout L."/>
            <person name="Hahn M."/>
            <person name="Kohn L."/>
            <person name="Lapalu N."/>
            <person name="Plummer K.M."/>
            <person name="Pradier J.M."/>
            <person name="Quevillon E."/>
            <person name="Sharon A."/>
            <person name="Simon A."/>
            <person name="ten Have A."/>
            <person name="Tudzynski B."/>
            <person name="Tudzynski P."/>
            <person name="Wincker P."/>
            <person name="Andrew M."/>
            <person name="Anthouard V."/>
            <person name="Beever R.E."/>
            <person name="Beffa R."/>
            <person name="Benoit I."/>
            <person name="Bouzid O."/>
            <person name="Brault B."/>
            <person name="Chen Z."/>
            <person name="Choquer M."/>
            <person name="Collemare J."/>
            <person name="Cotton P."/>
            <person name="Danchin E.G."/>
            <person name="Da Silva C."/>
            <person name="Gautier A."/>
            <person name="Giraud C."/>
            <person name="Giraud T."/>
            <person name="Gonzalez C."/>
            <person name="Grossetete S."/>
            <person name="Guldener U."/>
            <person name="Henrissat B."/>
            <person name="Howlett B.J."/>
            <person name="Kodira C."/>
            <person name="Kretschmer M."/>
            <person name="Lappartient A."/>
            <person name="Leroch M."/>
            <person name="Levis C."/>
            <person name="Mauceli E."/>
            <person name="Neuveglise C."/>
            <person name="Oeser B."/>
            <person name="Pearson M."/>
            <person name="Poulain J."/>
            <person name="Poussereau N."/>
            <person name="Quesneville H."/>
            <person name="Rascle C."/>
            <person name="Schumacher J."/>
            <person name="Segurens B."/>
            <person name="Sexton A."/>
            <person name="Silva E."/>
            <person name="Sirven C."/>
            <person name="Soanes D.M."/>
            <person name="Talbot N.J."/>
            <person name="Templeton M."/>
            <person name="Yandava C."/>
            <person name="Yarden O."/>
            <person name="Zeng Q."/>
            <person name="Rollins J.A."/>
            <person name="Lebrun M.H."/>
            <person name="Dickman M."/>
        </authorList>
    </citation>
    <scope>NUCLEOTIDE SEQUENCE [LARGE SCALE GENOMIC DNA]</scope>
    <source>
        <strain evidence="2">ATCC 18683 / 1980 / Ss-1</strain>
    </source>
</reference>
<evidence type="ECO:0000313" key="2">
    <source>
        <dbReference type="Proteomes" id="UP000001312"/>
    </source>
</evidence>
<protein>
    <submittedName>
        <fullName evidence="1">Uncharacterized protein</fullName>
    </submittedName>
</protein>
<accession>A7EU09</accession>
<dbReference type="KEGG" id="ssl:SS1G_08816"/>
<proteinExistence type="predicted"/>
<dbReference type="RefSeq" id="XP_001590052.1">
    <property type="nucleotide sequence ID" value="XM_001590002.1"/>
</dbReference>
<evidence type="ECO:0000313" key="1">
    <source>
        <dbReference type="EMBL" id="EDN92951.1"/>
    </source>
</evidence>
<gene>
    <name evidence="1" type="ORF">SS1G_08816</name>
</gene>
<dbReference type="Proteomes" id="UP000001312">
    <property type="component" value="Unassembled WGS sequence"/>
</dbReference>
<organism evidence="1 2">
    <name type="scientific">Sclerotinia sclerotiorum (strain ATCC 18683 / 1980 / Ss-1)</name>
    <name type="common">White mold</name>
    <name type="synonym">Whetzelinia sclerotiorum</name>
    <dbReference type="NCBI Taxonomy" id="665079"/>
    <lineage>
        <taxon>Eukaryota</taxon>
        <taxon>Fungi</taxon>
        <taxon>Dikarya</taxon>
        <taxon>Ascomycota</taxon>
        <taxon>Pezizomycotina</taxon>
        <taxon>Leotiomycetes</taxon>
        <taxon>Helotiales</taxon>
        <taxon>Sclerotiniaceae</taxon>
        <taxon>Sclerotinia</taxon>
    </lineage>
</organism>
<name>A7EU09_SCLS1</name>